<accession>A0A932YVM0</accession>
<evidence type="ECO:0000259" key="4">
    <source>
        <dbReference type="Pfam" id="PF07992"/>
    </source>
</evidence>
<evidence type="ECO:0000313" key="6">
    <source>
        <dbReference type="Proteomes" id="UP000704960"/>
    </source>
</evidence>
<dbReference type="InterPro" id="IPR016156">
    <property type="entry name" value="FAD/NAD-linked_Rdtase_dimer_sf"/>
</dbReference>
<evidence type="ECO:0000313" key="5">
    <source>
        <dbReference type="EMBL" id="MBI4132196.1"/>
    </source>
</evidence>
<name>A0A932YVM0_9BACT</name>
<evidence type="ECO:0000256" key="3">
    <source>
        <dbReference type="ARBA" id="ARBA00022827"/>
    </source>
</evidence>
<dbReference type="Pfam" id="PF07992">
    <property type="entry name" value="Pyr_redox_2"/>
    <property type="match status" value="1"/>
</dbReference>
<dbReference type="PRINTS" id="PR00411">
    <property type="entry name" value="PNDRDTASEI"/>
</dbReference>
<dbReference type="PRINTS" id="PR00368">
    <property type="entry name" value="FADPNR"/>
</dbReference>
<dbReference type="EMBL" id="JACQMJ010000005">
    <property type="protein sequence ID" value="MBI4132196.1"/>
    <property type="molecule type" value="Genomic_DNA"/>
</dbReference>
<evidence type="ECO:0000256" key="1">
    <source>
        <dbReference type="ARBA" id="ARBA00001974"/>
    </source>
</evidence>
<dbReference type="PANTHER" id="PTHR43429">
    <property type="entry name" value="PYRIDINE NUCLEOTIDE-DISULFIDE OXIDOREDUCTASE DOMAIN-CONTAINING"/>
    <property type="match status" value="1"/>
</dbReference>
<dbReference type="Proteomes" id="UP000704960">
    <property type="component" value="Unassembled WGS sequence"/>
</dbReference>
<dbReference type="GO" id="GO:0016491">
    <property type="term" value="F:oxidoreductase activity"/>
    <property type="evidence" value="ECO:0007669"/>
    <property type="project" value="InterPro"/>
</dbReference>
<comment type="caution">
    <text evidence="5">The sequence shown here is derived from an EMBL/GenBank/DDBJ whole genome shotgun (WGS) entry which is preliminary data.</text>
</comment>
<gene>
    <name evidence="5" type="ORF">HY474_01045</name>
</gene>
<keyword evidence="3" id="KW-0274">FAD</keyword>
<dbReference type="InterPro" id="IPR050260">
    <property type="entry name" value="FAD-bd_OxRdtase"/>
</dbReference>
<sequence>MDFYDYLIIGNGIAGATAAETIRERDPAGSVAVISDEPHPLYSRVLLPNYVKGLAAREQVFLRKRDDYQAKNIMLLQGESAVRLAVRERILHLAGGRTIGFGKLLIASGGRPRPLDVPGGELLGVSRFQTINDADLMRQFLAGANRAVVVGGGFIALEYLEILVYCGIPATLVIPQPYFFSRFFDAAGGELLQDNFRRHGIAVIAGERLAAIEGENRVRAVRLANGRTLDADFLGIGIGLVRNTAWLGAGVLLTGEGVAVNEYLEASEPGIFAAGDVADFNDIILGFRHSHGNWGNAFRQGDCAGRNMARPAEREPYQSVTSYGIRSLGLLVALVGYASNGPGIETISRLDRKGPAYGRYFLKEGRLVGAALINRHEERPAIQALIKSGERMSDAALAGLADPKFDIAALTP</sequence>
<organism evidence="5 6">
    <name type="scientific">Candidatus Sungiibacteriota bacterium</name>
    <dbReference type="NCBI Taxonomy" id="2750080"/>
    <lineage>
        <taxon>Bacteria</taxon>
        <taxon>Candidatus Sungiibacteriota</taxon>
    </lineage>
</organism>
<proteinExistence type="predicted"/>
<dbReference type="Gene3D" id="3.30.390.30">
    <property type="match status" value="1"/>
</dbReference>
<comment type="cofactor">
    <cofactor evidence="1">
        <name>FAD</name>
        <dbReference type="ChEBI" id="CHEBI:57692"/>
    </cofactor>
</comment>
<dbReference type="InterPro" id="IPR023753">
    <property type="entry name" value="FAD/NAD-binding_dom"/>
</dbReference>
<feature type="domain" description="FAD/NAD(P)-binding" evidence="4">
    <location>
        <begin position="4"/>
        <end position="301"/>
    </location>
</feature>
<keyword evidence="2" id="KW-0285">Flavoprotein</keyword>
<protein>
    <submittedName>
        <fullName evidence="5">NAD(P)/FAD-dependent oxidoreductase</fullName>
    </submittedName>
</protein>
<dbReference type="PANTHER" id="PTHR43429:SF3">
    <property type="entry name" value="NITRITE REDUCTASE [NAD(P)H]"/>
    <property type="match status" value="1"/>
</dbReference>
<dbReference type="Gene3D" id="3.50.50.60">
    <property type="entry name" value="FAD/NAD(P)-binding domain"/>
    <property type="match status" value="2"/>
</dbReference>
<reference evidence="5" key="1">
    <citation type="submission" date="2020-07" db="EMBL/GenBank/DDBJ databases">
        <title>Huge and variable diversity of episymbiotic CPR bacteria and DPANN archaea in groundwater ecosystems.</title>
        <authorList>
            <person name="He C.Y."/>
            <person name="Keren R."/>
            <person name="Whittaker M."/>
            <person name="Farag I.F."/>
            <person name="Doudna J."/>
            <person name="Cate J.H.D."/>
            <person name="Banfield J.F."/>
        </authorList>
    </citation>
    <scope>NUCLEOTIDE SEQUENCE</scope>
    <source>
        <strain evidence="5">NC_groundwater_1226_Ag_S-0.1um_59_124</strain>
    </source>
</reference>
<evidence type="ECO:0000256" key="2">
    <source>
        <dbReference type="ARBA" id="ARBA00022630"/>
    </source>
</evidence>
<dbReference type="AlphaFoldDB" id="A0A932YVM0"/>
<dbReference type="InterPro" id="IPR036188">
    <property type="entry name" value="FAD/NAD-bd_sf"/>
</dbReference>
<dbReference type="SUPFAM" id="SSF51905">
    <property type="entry name" value="FAD/NAD(P)-binding domain"/>
    <property type="match status" value="2"/>
</dbReference>